<dbReference type="AlphaFoldDB" id="A0A1M5SQY4"/>
<accession>A0A1M5SQY4</accession>
<evidence type="ECO:0000313" key="2">
    <source>
        <dbReference type="Proteomes" id="UP000189796"/>
    </source>
</evidence>
<proteinExistence type="predicted"/>
<sequence length="83" mass="8818">MIKSLAALAIFALLGASVIALPGFAPSVEAREMGALAKADRLDIRPVARNCSQQVWPNFDGSCLRHSESGLVVGEARLVTARR</sequence>
<name>A0A1M5SQY4_9BRAD</name>
<dbReference type="Proteomes" id="UP000189796">
    <property type="component" value="Chromosome I"/>
</dbReference>
<protein>
    <submittedName>
        <fullName evidence="1">Uncharacterized protein</fullName>
    </submittedName>
</protein>
<gene>
    <name evidence="1" type="ORF">SAMN05443248_4710</name>
</gene>
<dbReference type="EMBL" id="LT670817">
    <property type="protein sequence ID" value="SHH40941.1"/>
    <property type="molecule type" value="Genomic_DNA"/>
</dbReference>
<evidence type="ECO:0000313" key="1">
    <source>
        <dbReference type="EMBL" id="SHH40941.1"/>
    </source>
</evidence>
<reference evidence="1 2" key="1">
    <citation type="submission" date="2016-11" db="EMBL/GenBank/DDBJ databases">
        <authorList>
            <person name="Jaros S."/>
            <person name="Januszkiewicz K."/>
            <person name="Wedrychowicz H."/>
        </authorList>
    </citation>
    <scope>NUCLEOTIDE SEQUENCE [LARGE SCALE GENOMIC DNA]</scope>
    <source>
        <strain evidence="1 2">GAS138</strain>
    </source>
</reference>
<dbReference type="RefSeq" id="WP_079603463.1">
    <property type="nucleotide sequence ID" value="NZ_LT670817.1"/>
</dbReference>
<dbReference type="OrthoDB" id="8250122at2"/>
<organism evidence="1 2">
    <name type="scientific">Bradyrhizobium erythrophlei</name>
    <dbReference type="NCBI Taxonomy" id="1437360"/>
    <lineage>
        <taxon>Bacteria</taxon>
        <taxon>Pseudomonadati</taxon>
        <taxon>Pseudomonadota</taxon>
        <taxon>Alphaproteobacteria</taxon>
        <taxon>Hyphomicrobiales</taxon>
        <taxon>Nitrobacteraceae</taxon>
        <taxon>Bradyrhizobium</taxon>
    </lineage>
</organism>